<dbReference type="InterPro" id="IPR003788">
    <property type="entry name" value="NDUFAF7"/>
</dbReference>
<dbReference type="Pfam" id="PF02636">
    <property type="entry name" value="Methyltransf_28"/>
    <property type="match status" value="1"/>
</dbReference>
<dbReference type="HOGENOM" id="CLU_024840_1_1_11"/>
<dbReference type="AlphaFoldDB" id="R4YXT4"/>
<dbReference type="PANTHER" id="PTHR12049:SF7">
    <property type="entry name" value="PROTEIN ARGININE METHYLTRANSFERASE NDUFAF7, MITOCHONDRIAL"/>
    <property type="match status" value="1"/>
</dbReference>
<dbReference type="GO" id="GO:0035243">
    <property type="term" value="F:protein-arginine omega-N symmetric methyltransferase activity"/>
    <property type="evidence" value="ECO:0007669"/>
    <property type="project" value="TreeGrafter"/>
</dbReference>
<reference evidence="3 4" key="1">
    <citation type="journal article" date="2013" name="ISME J.">
        <title>Metabolic model for the filamentous 'Candidatus Microthrix parvicella' based on genomic and metagenomic analyses.</title>
        <authorList>
            <person name="Jon McIlroy S."/>
            <person name="Kristiansen R."/>
            <person name="Albertsen M."/>
            <person name="Michael Karst S."/>
            <person name="Rossetti S."/>
            <person name="Lund Nielsen J."/>
            <person name="Tandoi V."/>
            <person name="James Seviour R."/>
            <person name="Nielsen P.H."/>
        </authorList>
    </citation>
    <scope>NUCLEOTIDE SEQUENCE [LARGE SCALE GENOMIC DNA]</scope>
    <source>
        <strain evidence="3 4">RN1</strain>
    </source>
</reference>
<name>R4YXT4_9ACTN</name>
<keyword evidence="4" id="KW-1185">Reference proteome</keyword>
<dbReference type="SUPFAM" id="SSF53335">
    <property type="entry name" value="S-adenosyl-L-methionine-dependent methyltransferases"/>
    <property type="match status" value="1"/>
</dbReference>
<proteinExistence type="predicted"/>
<dbReference type="Proteomes" id="UP000018291">
    <property type="component" value="Unassembled WGS sequence"/>
</dbReference>
<keyword evidence="1" id="KW-0489">Methyltransferase</keyword>
<dbReference type="eggNOG" id="COG1565">
    <property type="taxonomic scope" value="Bacteria"/>
</dbReference>
<organism evidence="3 4">
    <name type="scientific">Candidatus Neomicrothrix parvicella RN1</name>
    <dbReference type="NCBI Taxonomy" id="1229780"/>
    <lineage>
        <taxon>Bacteria</taxon>
        <taxon>Bacillati</taxon>
        <taxon>Actinomycetota</taxon>
        <taxon>Acidimicrobiia</taxon>
        <taxon>Acidimicrobiales</taxon>
        <taxon>Microthrixaceae</taxon>
        <taxon>Candidatus Neomicrothrix</taxon>
    </lineage>
</organism>
<sequence length="383" mass="39876">MIQAPGGPTSTHRALGAHAALIEAVVRSGGLRFDALWELALYEPGIGFYETGGAAGRRADFLTSVELGPLFGACIARRVDQAWNAAGRPDTWTLVDAGAGPGTLVRAVLAAQPECVGALEVVLVERSARQRAGHADLIGWAADREVAVRSQAGLPEGVAGVIVANELLDNLPARVVQRHGGQVQELWVAPGGVAPAFERPGIPAAGSELELTWRPMVGDDAAALAACEWWDNVPDDAPVPWSAGAAEWVAEAQRRLALGILVVVDYGARTSAEVAGRDGWLRTYAQGAVGTDPLENLGGRDLTTDVPFDQLPQPDRLVTQADALACWGIDQLVAAASARLAARPDAALDLARARDISLLNEAPTLVDSAGLGAFLVAEWGAGG</sequence>
<dbReference type="Gene3D" id="3.40.50.12710">
    <property type="match status" value="1"/>
</dbReference>
<dbReference type="EMBL" id="CANL01000008">
    <property type="protein sequence ID" value="CCM63070.1"/>
    <property type="molecule type" value="Genomic_DNA"/>
</dbReference>
<dbReference type="PANTHER" id="PTHR12049">
    <property type="entry name" value="PROTEIN ARGININE METHYLTRANSFERASE NDUFAF7, MITOCHONDRIAL"/>
    <property type="match status" value="1"/>
</dbReference>
<protein>
    <recommendedName>
        <fullName evidence="5">SAM-dependent methyltransferase</fullName>
    </recommendedName>
</protein>
<gene>
    <name evidence="3" type="ORF">BN381_160035</name>
</gene>
<dbReference type="RefSeq" id="WP_012225143.1">
    <property type="nucleotide sequence ID" value="NZ_HG422565.1"/>
</dbReference>
<dbReference type="GO" id="GO:0032259">
    <property type="term" value="P:methylation"/>
    <property type="evidence" value="ECO:0007669"/>
    <property type="project" value="UniProtKB-KW"/>
</dbReference>
<evidence type="ECO:0000256" key="1">
    <source>
        <dbReference type="ARBA" id="ARBA00022603"/>
    </source>
</evidence>
<keyword evidence="2" id="KW-0808">Transferase</keyword>
<dbReference type="InterPro" id="IPR029063">
    <property type="entry name" value="SAM-dependent_MTases_sf"/>
</dbReference>
<evidence type="ECO:0008006" key="5">
    <source>
        <dbReference type="Google" id="ProtNLM"/>
    </source>
</evidence>
<evidence type="ECO:0000313" key="3">
    <source>
        <dbReference type="EMBL" id="CCM63070.1"/>
    </source>
</evidence>
<evidence type="ECO:0000256" key="2">
    <source>
        <dbReference type="ARBA" id="ARBA00022679"/>
    </source>
</evidence>
<evidence type="ECO:0000313" key="4">
    <source>
        <dbReference type="Proteomes" id="UP000018291"/>
    </source>
</evidence>
<comment type="caution">
    <text evidence="3">The sequence shown here is derived from an EMBL/GenBank/DDBJ whole genome shotgun (WGS) entry which is preliminary data.</text>
</comment>
<dbReference type="STRING" id="1229780.BN381_160035"/>
<dbReference type="InterPro" id="IPR038375">
    <property type="entry name" value="NDUFAF7_sf"/>
</dbReference>
<accession>R4YXT4</accession>